<protein>
    <recommendedName>
        <fullName evidence="4">PKD domain-containing protein</fullName>
    </recommendedName>
</protein>
<name>X1IQM7_9ZZZZ</name>
<keyword evidence="2" id="KW-0812">Transmembrane</keyword>
<evidence type="ECO:0008006" key="4">
    <source>
        <dbReference type="Google" id="ProtNLM"/>
    </source>
</evidence>
<organism evidence="3">
    <name type="scientific">marine sediment metagenome</name>
    <dbReference type="NCBI Taxonomy" id="412755"/>
    <lineage>
        <taxon>unclassified sequences</taxon>
        <taxon>metagenomes</taxon>
        <taxon>ecological metagenomes</taxon>
    </lineage>
</organism>
<dbReference type="AlphaFoldDB" id="X1IQM7"/>
<proteinExistence type="predicted"/>
<sequence length="261" mass="27670">GNISSDKPCYIPGETGVFTVTITDPDSALCGYTWEFENTGSGQTNIVNSTTNTVSVTFDDSWDAGNWEVKVSAILCNAPLECGFSLTADNIYEFGLIEAVCPVIDYMDANADVRNPCKYYFEVSISGDYSGTRLRWNFGDGSSPIEQNVTDSIMRTEHLYSAVPANGALVSVELLDINVCCPPQSKERWITLPDEGCGRGDDGGGGDGGGGDGGGDGGGGLSLCGFLLGTWIAGFIAAGILGYLNLWWPWAAIAFYLAPDN</sequence>
<comment type="caution">
    <text evidence="3">The sequence shown here is derived from an EMBL/GenBank/DDBJ whole genome shotgun (WGS) entry which is preliminary data.</text>
</comment>
<accession>X1IQM7</accession>
<dbReference type="InterPro" id="IPR035986">
    <property type="entry name" value="PKD_dom_sf"/>
</dbReference>
<feature type="compositionally biased region" description="Gly residues" evidence="1">
    <location>
        <begin position="203"/>
        <end position="212"/>
    </location>
</feature>
<feature type="region of interest" description="Disordered" evidence="1">
    <location>
        <begin position="192"/>
        <end position="212"/>
    </location>
</feature>
<evidence type="ECO:0000313" key="3">
    <source>
        <dbReference type="EMBL" id="GAH59863.1"/>
    </source>
</evidence>
<dbReference type="SUPFAM" id="SSF49299">
    <property type="entry name" value="PKD domain"/>
    <property type="match status" value="1"/>
</dbReference>
<evidence type="ECO:0000256" key="2">
    <source>
        <dbReference type="SAM" id="Phobius"/>
    </source>
</evidence>
<evidence type="ECO:0000256" key="1">
    <source>
        <dbReference type="SAM" id="MobiDB-lite"/>
    </source>
</evidence>
<feature type="transmembrane region" description="Helical" evidence="2">
    <location>
        <begin position="231"/>
        <end position="258"/>
    </location>
</feature>
<reference evidence="3" key="1">
    <citation type="journal article" date="2014" name="Front. Microbiol.">
        <title>High frequency of phylogenetically diverse reductive dehalogenase-homologous genes in deep subseafloor sedimentary metagenomes.</title>
        <authorList>
            <person name="Kawai M."/>
            <person name="Futagami T."/>
            <person name="Toyoda A."/>
            <person name="Takaki Y."/>
            <person name="Nishi S."/>
            <person name="Hori S."/>
            <person name="Arai W."/>
            <person name="Tsubouchi T."/>
            <person name="Morono Y."/>
            <person name="Uchiyama I."/>
            <person name="Ito T."/>
            <person name="Fujiyama A."/>
            <person name="Inagaki F."/>
            <person name="Takami H."/>
        </authorList>
    </citation>
    <scope>NUCLEOTIDE SEQUENCE</scope>
    <source>
        <strain evidence="3">Expedition CK06-06</strain>
    </source>
</reference>
<gene>
    <name evidence="3" type="ORF">S03H2_36953</name>
</gene>
<feature type="non-terminal residue" evidence="3">
    <location>
        <position position="1"/>
    </location>
</feature>
<dbReference type="EMBL" id="BARU01022714">
    <property type="protein sequence ID" value="GAH59863.1"/>
    <property type="molecule type" value="Genomic_DNA"/>
</dbReference>
<keyword evidence="2" id="KW-0472">Membrane</keyword>
<keyword evidence="2" id="KW-1133">Transmembrane helix</keyword>